<comment type="caution">
    <text evidence="1">The sequence shown here is derived from an EMBL/GenBank/DDBJ whole genome shotgun (WGS) entry which is preliminary data.</text>
</comment>
<evidence type="ECO:0000313" key="1">
    <source>
        <dbReference type="EMBL" id="MCI0125738.1"/>
    </source>
</evidence>
<proteinExistence type="predicted"/>
<sequence>MVKTRRFRPTAIDRLPDEALSAVQAAYDAIVSRRQDQEVLRDKLHAELRALGITHTPVSRSAFNRWAIRVRSGMVPRPGIDPMGLLTAALETIVRNEVRRRLALAQLRPSNGKIKRSVH</sequence>
<dbReference type="AlphaFoldDB" id="A0AA41QJN6"/>
<accession>A0AA41QJN6</accession>
<dbReference type="EMBL" id="JALAZD010000001">
    <property type="protein sequence ID" value="MCI0125738.1"/>
    <property type="molecule type" value="Genomic_DNA"/>
</dbReference>
<dbReference type="RefSeq" id="WP_281734880.1">
    <property type="nucleotide sequence ID" value="NZ_JAKETQ010000001.1"/>
</dbReference>
<evidence type="ECO:0000313" key="2">
    <source>
        <dbReference type="Proteomes" id="UP001156140"/>
    </source>
</evidence>
<keyword evidence="2" id="KW-1185">Reference proteome</keyword>
<protein>
    <submittedName>
        <fullName evidence="1">DUF3486 family protein</fullName>
    </submittedName>
</protein>
<organism evidence="1 2">
    <name type="scientific">Paradevosia shaoguanensis</name>
    <dbReference type="NCBI Taxonomy" id="1335043"/>
    <lineage>
        <taxon>Bacteria</taxon>
        <taxon>Pseudomonadati</taxon>
        <taxon>Pseudomonadota</taxon>
        <taxon>Alphaproteobacteria</taxon>
        <taxon>Hyphomicrobiales</taxon>
        <taxon>Devosiaceae</taxon>
        <taxon>Paradevosia</taxon>
    </lineage>
</organism>
<reference evidence="1" key="1">
    <citation type="submission" date="2022-03" db="EMBL/GenBank/DDBJ databases">
        <title>The complete genome sequence of a Methyloterrigena soli.</title>
        <authorList>
            <person name="Zi Z."/>
        </authorList>
    </citation>
    <scope>NUCLEOTIDE SEQUENCE</scope>
    <source>
        <strain evidence="1">M48</strain>
    </source>
</reference>
<name>A0AA41QJN6_9HYPH</name>
<gene>
    <name evidence="1" type="ORF">ML536_02745</name>
</gene>
<dbReference type="Proteomes" id="UP001156140">
    <property type="component" value="Unassembled WGS sequence"/>
</dbReference>